<dbReference type="RefSeq" id="WP_168885753.1">
    <property type="nucleotide sequence ID" value="NZ_JABAIL010000026.1"/>
</dbReference>
<proteinExistence type="predicted"/>
<dbReference type="PROSITE" id="PS51257">
    <property type="entry name" value="PROKAR_LIPOPROTEIN"/>
    <property type="match status" value="1"/>
</dbReference>
<gene>
    <name evidence="1" type="ORF">HGP29_27865</name>
</gene>
<organism evidence="1 2">
    <name type="scientific">Flammeovirga agarivorans</name>
    <dbReference type="NCBI Taxonomy" id="2726742"/>
    <lineage>
        <taxon>Bacteria</taxon>
        <taxon>Pseudomonadati</taxon>
        <taxon>Bacteroidota</taxon>
        <taxon>Cytophagia</taxon>
        <taxon>Cytophagales</taxon>
        <taxon>Flammeovirgaceae</taxon>
        <taxon>Flammeovirga</taxon>
    </lineage>
</organism>
<sequence length="331" mass="38196">MKSKLIILFSFILSSCYNNEELRQNNEIRDLITNSVSTVEETFTITKNDEIDIETKDGVKINFKWTDLDFTNIPQPSSIKVFVKNYQSNIDMFFNNLETISNDTLLISGGSIQITIKSNSKNVRLKNGSFASIYYPRDLNLGPMSLFYLDSGNWVKAPVNVDTTSITKIDTVFYRTKDNPLYYTRIPIGPNEPRSTLRTAFEEDIFSYYYAKLPKLDYINFDYLPKSVLTNIQVNVLSDNITQVDAHLIFKDINSYKKSIIRKEDSFYNIPVGSTFTLLAFSIVGEKIYFLEKEIRNVREGMSLNLKLKESSKDIIKKRLKKLKKTLPNNS</sequence>
<comment type="caution">
    <text evidence="1">The sequence shown here is derived from an EMBL/GenBank/DDBJ whole genome shotgun (WGS) entry which is preliminary data.</text>
</comment>
<keyword evidence="2" id="KW-1185">Reference proteome</keyword>
<dbReference type="EMBL" id="JABAIL010000026">
    <property type="protein sequence ID" value="NLR95048.1"/>
    <property type="molecule type" value="Genomic_DNA"/>
</dbReference>
<protein>
    <recommendedName>
        <fullName evidence="3">Lipoprotein</fullName>
    </recommendedName>
</protein>
<reference evidence="1 2" key="1">
    <citation type="submission" date="2020-04" db="EMBL/GenBank/DDBJ databases">
        <title>Flammeovirga sp. SR4, a novel species isolated from seawater.</title>
        <authorList>
            <person name="Wang X."/>
        </authorList>
    </citation>
    <scope>NUCLEOTIDE SEQUENCE [LARGE SCALE GENOMIC DNA]</scope>
    <source>
        <strain evidence="1 2">SR4</strain>
    </source>
</reference>
<evidence type="ECO:0000313" key="1">
    <source>
        <dbReference type="EMBL" id="NLR95048.1"/>
    </source>
</evidence>
<name>A0A7X8SRQ3_9BACT</name>
<dbReference type="AlphaFoldDB" id="A0A7X8SRQ3"/>
<accession>A0A7X8SRQ3</accession>
<dbReference type="Proteomes" id="UP000585050">
    <property type="component" value="Unassembled WGS sequence"/>
</dbReference>
<evidence type="ECO:0000313" key="2">
    <source>
        <dbReference type="Proteomes" id="UP000585050"/>
    </source>
</evidence>
<evidence type="ECO:0008006" key="3">
    <source>
        <dbReference type="Google" id="ProtNLM"/>
    </source>
</evidence>